<comment type="similarity">
    <text evidence="1">Belongs to the DprA/Smf family.</text>
</comment>
<name>A0ABW3QD42_9BACT</name>
<protein>
    <submittedName>
        <fullName evidence="3">DNA-processing protein DprA</fullName>
    </submittedName>
</protein>
<dbReference type="InterPro" id="IPR057666">
    <property type="entry name" value="DrpA_SLOG"/>
</dbReference>
<evidence type="ECO:0000256" key="1">
    <source>
        <dbReference type="ARBA" id="ARBA00006525"/>
    </source>
</evidence>
<comment type="caution">
    <text evidence="3">The sequence shown here is derived from an EMBL/GenBank/DDBJ whole genome shotgun (WGS) entry which is preliminary data.</text>
</comment>
<accession>A0ABW3QD42</accession>
<dbReference type="PANTHER" id="PTHR43022">
    <property type="entry name" value="PROTEIN SMF"/>
    <property type="match status" value="1"/>
</dbReference>
<keyword evidence="4" id="KW-1185">Reference proteome</keyword>
<dbReference type="InterPro" id="IPR003488">
    <property type="entry name" value="DprA"/>
</dbReference>
<dbReference type="EMBL" id="JBHTLP010000002">
    <property type="protein sequence ID" value="MFD1140068.1"/>
    <property type="molecule type" value="Genomic_DNA"/>
</dbReference>
<dbReference type="RefSeq" id="WP_265989954.1">
    <property type="nucleotide sequence ID" value="NZ_CP110973.1"/>
</dbReference>
<dbReference type="PANTHER" id="PTHR43022:SF1">
    <property type="entry name" value="PROTEIN SMF"/>
    <property type="match status" value="1"/>
</dbReference>
<dbReference type="Pfam" id="PF02481">
    <property type="entry name" value="DNA_processg_A"/>
    <property type="match status" value="1"/>
</dbReference>
<dbReference type="SUPFAM" id="SSF47781">
    <property type="entry name" value="RuvA domain 2-like"/>
    <property type="match status" value="1"/>
</dbReference>
<dbReference type="Gene3D" id="3.40.50.450">
    <property type="match status" value="1"/>
</dbReference>
<dbReference type="SMART" id="SM00278">
    <property type="entry name" value="HhH1"/>
    <property type="match status" value="2"/>
</dbReference>
<dbReference type="InterPro" id="IPR010994">
    <property type="entry name" value="RuvA_2-like"/>
</dbReference>
<reference evidence="4" key="1">
    <citation type="journal article" date="2019" name="Int. J. Syst. Evol. Microbiol.">
        <title>The Global Catalogue of Microorganisms (GCM) 10K type strain sequencing project: providing services to taxonomists for standard genome sequencing and annotation.</title>
        <authorList>
            <consortium name="The Broad Institute Genomics Platform"/>
            <consortium name="The Broad Institute Genome Sequencing Center for Infectious Disease"/>
            <person name="Wu L."/>
            <person name="Ma J."/>
        </authorList>
    </citation>
    <scope>NUCLEOTIDE SEQUENCE [LARGE SCALE GENOMIC DNA]</scope>
    <source>
        <strain evidence="4">CCUG 55608</strain>
    </source>
</reference>
<dbReference type="NCBIfam" id="TIGR00732">
    <property type="entry name" value="dprA"/>
    <property type="match status" value="1"/>
</dbReference>
<dbReference type="Gene3D" id="1.10.10.10">
    <property type="entry name" value="Winged helix-like DNA-binding domain superfamily/Winged helix DNA-binding domain"/>
    <property type="match status" value="1"/>
</dbReference>
<sequence length="368" mass="40776">MNLPELFYQSALTSVPGVGGVLIRQLMSYCGSASEVFRSSVARLVKIPGIGDVTARAILHPEVLRETERVQQRCEKLGVQQLFYTDSQYPARLKALYDAPPMLYWQGPADLNTDRTIGIVGTRQATDYGRRITEELVQNLQSYRPIVISGLAYGIDIVAHRASLVSGLPTIGVMASGLDIIYPHVHAKTGQEMLRMGGLLTENRPGVKPDPRLFPARNRIIAGLSDVVIVVEAAAKGGALITAEYANNYHREVFAVPGHLNQTFSQGCNKLIRENKAQIYTRPEDIVEALNWDQTAGKTAPAEKTLLALEFTEEESQILALFRQQADWHIDELSWRSQVPVSKLSSLLLNLEFKGIIRSLPGKKFQLN</sequence>
<evidence type="ECO:0000313" key="3">
    <source>
        <dbReference type="EMBL" id="MFD1140068.1"/>
    </source>
</evidence>
<dbReference type="Pfam" id="PF14520">
    <property type="entry name" value="HHH_5"/>
    <property type="match status" value="1"/>
</dbReference>
<dbReference type="Proteomes" id="UP001597116">
    <property type="component" value="Unassembled WGS sequence"/>
</dbReference>
<evidence type="ECO:0000259" key="2">
    <source>
        <dbReference type="SMART" id="SM00278"/>
    </source>
</evidence>
<gene>
    <name evidence="3" type="primary">dprA</name>
    <name evidence="3" type="ORF">ACFQ4C_03075</name>
</gene>
<dbReference type="SUPFAM" id="SSF102405">
    <property type="entry name" value="MCP/YpsA-like"/>
    <property type="match status" value="1"/>
</dbReference>
<feature type="domain" description="Helix-hairpin-helix DNA-binding motif class 1" evidence="2">
    <location>
        <begin position="42"/>
        <end position="61"/>
    </location>
</feature>
<feature type="domain" description="Helix-hairpin-helix DNA-binding motif class 1" evidence="2">
    <location>
        <begin position="10"/>
        <end position="29"/>
    </location>
</feature>
<dbReference type="Pfam" id="PF17782">
    <property type="entry name" value="WHD_DprA"/>
    <property type="match status" value="1"/>
</dbReference>
<dbReference type="InterPro" id="IPR036388">
    <property type="entry name" value="WH-like_DNA-bd_sf"/>
</dbReference>
<dbReference type="InterPro" id="IPR003583">
    <property type="entry name" value="Hlx-hairpin-Hlx_DNA-bd_motif"/>
</dbReference>
<evidence type="ECO:0000313" key="4">
    <source>
        <dbReference type="Proteomes" id="UP001597116"/>
    </source>
</evidence>
<organism evidence="3 4">
    <name type="scientific">Larkinella insperata</name>
    <dbReference type="NCBI Taxonomy" id="332158"/>
    <lineage>
        <taxon>Bacteria</taxon>
        <taxon>Pseudomonadati</taxon>
        <taxon>Bacteroidota</taxon>
        <taxon>Cytophagia</taxon>
        <taxon>Cytophagales</taxon>
        <taxon>Spirosomataceae</taxon>
        <taxon>Larkinella</taxon>
    </lineage>
</organism>
<dbReference type="InterPro" id="IPR041614">
    <property type="entry name" value="DprA_WH"/>
</dbReference>
<proteinExistence type="inferred from homology"/>